<evidence type="ECO:0000256" key="7">
    <source>
        <dbReference type="ARBA" id="ARBA00023136"/>
    </source>
</evidence>
<organism evidence="10 11">
    <name type="scientific">Neoroseomonas lacus</name>
    <dbReference type="NCBI Taxonomy" id="287609"/>
    <lineage>
        <taxon>Bacteria</taxon>
        <taxon>Pseudomonadati</taxon>
        <taxon>Pseudomonadota</taxon>
        <taxon>Alphaproteobacteria</taxon>
        <taxon>Acetobacterales</taxon>
        <taxon>Acetobacteraceae</taxon>
        <taxon>Neoroseomonas</taxon>
    </lineage>
</organism>
<feature type="transmembrane region" description="Helical" evidence="8">
    <location>
        <begin position="233"/>
        <end position="251"/>
    </location>
</feature>
<dbReference type="RefSeq" id="WP_188967522.1">
    <property type="nucleotide sequence ID" value="NZ_BMKW01000006.1"/>
</dbReference>
<protein>
    <submittedName>
        <fullName evidence="10">ABC transporter permease</fullName>
    </submittedName>
</protein>
<dbReference type="GO" id="GO:0005886">
    <property type="term" value="C:plasma membrane"/>
    <property type="evidence" value="ECO:0007669"/>
    <property type="project" value="UniProtKB-SubCell"/>
</dbReference>
<evidence type="ECO:0000256" key="8">
    <source>
        <dbReference type="RuleBase" id="RU363032"/>
    </source>
</evidence>
<evidence type="ECO:0000256" key="1">
    <source>
        <dbReference type="ARBA" id="ARBA00004429"/>
    </source>
</evidence>
<evidence type="ECO:0000313" key="11">
    <source>
        <dbReference type="Proteomes" id="UP000661507"/>
    </source>
</evidence>
<evidence type="ECO:0000256" key="2">
    <source>
        <dbReference type="ARBA" id="ARBA00022448"/>
    </source>
</evidence>
<keyword evidence="2 8" id="KW-0813">Transport</keyword>
<dbReference type="EMBL" id="BMKW01000006">
    <property type="protein sequence ID" value="GGJ17829.1"/>
    <property type="molecule type" value="Genomic_DNA"/>
</dbReference>
<gene>
    <name evidence="10" type="ORF">GCM10011320_26430</name>
</gene>
<keyword evidence="4" id="KW-0997">Cell inner membrane</keyword>
<keyword evidence="3" id="KW-1003">Cell membrane</keyword>
<feature type="transmembrane region" description="Helical" evidence="8">
    <location>
        <begin position="64"/>
        <end position="88"/>
    </location>
</feature>
<feature type="transmembrane region" description="Helical" evidence="8">
    <location>
        <begin position="100"/>
        <end position="120"/>
    </location>
</feature>
<dbReference type="SUPFAM" id="SSF161098">
    <property type="entry name" value="MetI-like"/>
    <property type="match status" value="1"/>
</dbReference>
<feature type="domain" description="ABC transmembrane type-1" evidence="9">
    <location>
        <begin position="64"/>
        <end position="252"/>
    </location>
</feature>
<dbReference type="GO" id="GO:0055085">
    <property type="term" value="P:transmembrane transport"/>
    <property type="evidence" value="ECO:0007669"/>
    <property type="project" value="InterPro"/>
</dbReference>
<comment type="similarity">
    <text evidence="8">Belongs to the binding-protein-dependent transport system permease family.</text>
</comment>
<keyword evidence="7 8" id="KW-0472">Membrane</keyword>
<evidence type="ECO:0000256" key="4">
    <source>
        <dbReference type="ARBA" id="ARBA00022519"/>
    </source>
</evidence>
<dbReference type="PROSITE" id="PS50928">
    <property type="entry name" value="ABC_TM1"/>
    <property type="match status" value="1"/>
</dbReference>
<accession>A0A917NQ60</accession>
<dbReference type="Proteomes" id="UP000661507">
    <property type="component" value="Unassembled WGS sequence"/>
</dbReference>
<evidence type="ECO:0000256" key="5">
    <source>
        <dbReference type="ARBA" id="ARBA00022692"/>
    </source>
</evidence>
<comment type="subcellular location">
    <subcellularLocation>
        <location evidence="1">Cell inner membrane</location>
        <topology evidence="1">Multi-pass membrane protein</topology>
    </subcellularLocation>
    <subcellularLocation>
        <location evidence="8">Cell membrane</location>
        <topology evidence="8">Multi-pass membrane protein</topology>
    </subcellularLocation>
</comment>
<name>A0A917NQ60_9PROT</name>
<keyword evidence="6 8" id="KW-1133">Transmembrane helix</keyword>
<evidence type="ECO:0000256" key="3">
    <source>
        <dbReference type="ARBA" id="ARBA00022475"/>
    </source>
</evidence>
<proteinExistence type="inferred from homology"/>
<evidence type="ECO:0000256" key="6">
    <source>
        <dbReference type="ARBA" id="ARBA00022989"/>
    </source>
</evidence>
<sequence length="264" mass="28144">MTRGIGLAVAWFALIGCIVFLLAPLVVTVGVSLSPSPVFQLPQGEISWRWYERLGRLDGLLDSVLLSLQIAAFATAVSLVLGTMAAIAVVRGTFPGRETLATFLVSPLMLPGLVIGIAMLQCFRALGLRDALPSLLIAHVIVVLPFVMRTLTAGLSLFDFSLLDAARTLGLSYPKAVIRVMVPVLAPSFITGGLFGFLASLDNYPISIFLTDVYHRTLPIQLLQYLGESPDPTVAAVSTLIIAMTALLLIVGDRLVGLNRMAGV</sequence>
<feature type="transmembrane region" description="Helical" evidence="8">
    <location>
        <begin position="176"/>
        <end position="199"/>
    </location>
</feature>
<dbReference type="InterPro" id="IPR000515">
    <property type="entry name" value="MetI-like"/>
</dbReference>
<evidence type="ECO:0000313" key="10">
    <source>
        <dbReference type="EMBL" id="GGJ17829.1"/>
    </source>
</evidence>
<feature type="transmembrane region" description="Helical" evidence="8">
    <location>
        <begin position="132"/>
        <end position="155"/>
    </location>
</feature>
<reference evidence="10" key="2">
    <citation type="submission" date="2020-09" db="EMBL/GenBank/DDBJ databases">
        <authorList>
            <person name="Sun Q."/>
            <person name="Zhou Y."/>
        </authorList>
    </citation>
    <scope>NUCLEOTIDE SEQUENCE</scope>
    <source>
        <strain evidence="10">CGMCC 1.3617</strain>
    </source>
</reference>
<dbReference type="PROSITE" id="PS51257">
    <property type="entry name" value="PROKAR_LIPOPROTEIN"/>
    <property type="match status" value="1"/>
</dbReference>
<reference evidence="10" key="1">
    <citation type="journal article" date="2014" name="Int. J. Syst. Evol. Microbiol.">
        <title>Complete genome sequence of Corynebacterium casei LMG S-19264T (=DSM 44701T), isolated from a smear-ripened cheese.</title>
        <authorList>
            <consortium name="US DOE Joint Genome Institute (JGI-PGF)"/>
            <person name="Walter F."/>
            <person name="Albersmeier A."/>
            <person name="Kalinowski J."/>
            <person name="Ruckert C."/>
        </authorList>
    </citation>
    <scope>NUCLEOTIDE SEQUENCE</scope>
    <source>
        <strain evidence="10">CGMCC 1.3617</strain>
    </source>
</reference>
<dbReference type="Gene3D" id="1.10.3720.10">
    <property type="entry name" value="MetI-like"/>
    <property type="match status" value="1"/>
</dbReference>
<dbReference type="InterPro" id="IPR035906">
    <property type="entry name" value="MetI-like_sf"/>
</dbReference>
<evidence type="ECO:0000259" key="9">
    <source>
        <dbReference type="PROSITE" id="PS50928"/>
    </source>
</evidence>
<comment type="caution">
    <text evidence="10">The sequence shown here is derived from an EMBL/GenBank/DDBJ whole genome shotgun (WGS) entry which is preliminary data.</text>
</comment>
<dbReference type="Pfam" id="PF00528">
    <property type="entry name" value="BPD_transp_1"/>
    <property type="match status" value="1"/>
</dbReference>
<keyword evidence="5 8" id="KW-0812">Transmembrane</keyword>
<dbReference type="PANTHER" id="PTHR43357">
    <property type="entry name" value="INNER MEMBRANE ABC TRANSPORTER PERMEASE PROTEIN YDCV"/>
    <property type="match status" value="1"/>
</dbReference>
<dbReference type="AlphaFoldDB" id="A0A917NQ60"/>
<keyword evidence="11" id="KW-1185">Reference proteome</keyword>
<dbReference type="CDD" id="cd06261">
    <property type="entry name" value="TM_PBP2"/>
    <property type="match status" value="1"/>
</dbReference>
<dbReference type="PANTHER" id="PTHR43357:SF4">
    <property type="entry name" value="INNER MEMBRANE ABC TRANSPORTER PERMEASE PROTEIN YDCV"/>
    <property type="match status" value="1"/>
</dbReference>